<evidence type="ECO:0000259" key="1">
    <source>
        <dbReference type="Pfam" id="PF00535"/>
    </source>
</evidence>
<dbReference type="InterPro" id="IPR029044">
    <property type="entry name" value="Nucleotide-diphossugar_trans"/>
</dbReference>
<dbReference type="PANTHER" id="PTHR43630">
    <property type="entry name" value="POLY-BETA-1,6-N-ACETYL-D-GLUCOSAMINE SYNTHASE"/>
    <property type="match status" value="1"/>
</dbReference>
<dbReference type="Proteomes" id="UP000176445">
    <property type="component" value="Unassembled WGS sequence"/>
</dbReference>
<dbReference type="Gene3D" id="3.90.550.10">
    <property type="entry name" value="Spore Coat Polysaccharide Biosynthesis Protein SpsA, Chain A"/>
    <property type="match status" value="1"/>
</dbReference>
<reference evidence="2 3" key="1">
    <citation type="journal article" date="2016" name="Nat. Commun.">
        <title>Thousands of microbial genomes shed light on interconnected biogeochemical processes in an aquifer system.</title>
        <authorList>
            <person name="Anantharaman K."/>
            <person name="Brown C.T."/>
            <person name="Hug L.A."/>
            <person name="Sharon I."/>
            <person name="Castelle C.J."/>
            <person name="Probst A.J."/>
            <person name="Thomas B.C."/>
            <person name="Singh A."/>
            <person name="Wilkins M.J."/>
            <person name="Karaoz U."/>
            <person name="Brodie E.L."/>
            <person name="Williams K.H."/>
            <person name="Hubbard S.S."/>
            <person name="Banfield J.F."/>
        </authorList>
    </citation>
    <scope>NUCLEOTIDE SEQUENCE [LARGE SCALE GENOMIC DNA]</scope>
</reference>
<organism evidence="2 3">
    <name type="scientific">Candidatus Kaiserbacteria bacterium RIFCSPHIGHO2_01_FULL_54_36b</name>
    <dbReference type="NCBI Taxonomy" id="1798483"/>
    <lineage>
        <taxon>Bacteria</taxon>
        <taxon>Candidatus Kaiseribacteriota</taxon>
    </lineage>
</organism>
<protein>
    <recommendedName>
        <fullName evidence="1">Glycosyltransferase 2-like domain-containing protein</fullName>
    </recommendedName>
</protein>
<dbReference type="EMBL" id="MFKW01000074">
    <property type="protein sequence ID" value="OGG49410.1"/>
    <property type="molecule type" value="Genomic_DNA"/>
</dbReference>
<gene>
    <name evidence="2" type="ORF">A2704_00910</name>
</gene>
<feature type="domain" description="Glycosyltransferase 2-like" evidence="1">
    <location>
        <begin position="3"/>
        <end position="163"/>
    </location>
</feature>
<dbReference type="PANTHER" id="PTHR43630:SF2">
    <property type="entry name" value="GLYCOSYLTRANSFERASE"/>
    <property type="match status" value="1"/>
</dbReference>
<dbReference type="InterPro" id="IPR001173">
    <property type="entry name" value="Glyco_trans_2-like"/>
</dbReference>
<dbReference type="Pfam" id="PF00535">
    <property type="entry name" value="Glycos_transf_2"/>
    <property type="match status" value="1"/>
</dbReference>
<comment type="caution">
    <text evidence="2">The sequence shown here is derived from an EMBL/GenBank/DDBJ whole genome shotgun (WGS) entry which is preliminary data.</text>
</comment>
<dbReference type="SUPFAM" id="SSF53448">
    <property type="entry name" value="Nucleotide-diphospho-sugar transferases"/>
    <property type="match status" value="1"/>
</dbReference>
<proteinExistence type="predicted"/>
<accession>A0A1F6CK75</accession>
<evidence type="ECO:0000313" key="2">
    <source>
        <dbReference type="EMBL" id="OGG49410.1"/>
    </source>
</evidence>
<name>A0A1F6CK75_9BACT</name>
<evidence type="ECO:0000313" key="3">
    <source>
        <dbReference type="Proteomes" id="UP000176445"/>
    </source>
</evidence>
<dbReference type="AlphaFoldDB" id="A0A1F6CK75"/>
<sequence length="239" mass="27467">MLSIIIPTFNEERALEGTLKGVKRLQGTLYELIVADSGSTDHTVNIAEKYADRVVRYEDQPKNAARGRNLGVSVAHGEWLAFIDADVTIPHIDEFFTTAVHAFENDPKLVAIGGRVHTLPELETWGDRISHSIINFITYTANNIFHFGAVSGEFQMIRASTFHELKGYNETLNITEDNDLYARLARVGKVRHLRSLLVLHPSRRAHAIGWPRLWWHWSVNWVYVIFLGRPWHPEWLHIR</sequence>